<gene>
    <name evidence="3" type="ORF">IR213_02835</name>
</gene>
<dbReference type="InterPro" id="IPR053827">
    <property type="entry name" value="Gp10_C"/>
</dbReference>
<dbReference type="Proteomes" id="UP000646211">
    <property type="component" value="Unassembled WGS sequence"/>
</dbReference>
<keyword evidence="4" id="KW-1185">Reference proteome</keyword>
<protein>
    <recommendedName>
        <fullName evidence="2">Baseplate structural protein Gp10 C-terminal domain-containing protein</fullName>
    </recommendedName>
</protein>
<sequence length="261" mass="27972">MNKLEVNQVGGFPMTTRILDEIQKAHAVFNSLGGLAGNFTIIAGCVTVGSTVGDGFVFINGEVFDFKGGLAQSKVIIKEVVENLTFQNGNANPVIKTRYVTFGTGVGAFNWADFKRPIETKEISALIQRIEDLEARPLVGNIPIGLIAIWGQAANLIPVGWEEYTELSGRVPIGFSNDAEFDVVGKTGGAKSKTLSVSEMPEHDHAIGNSRRNTGGGSGGDENHPTSFAGTRDHITDKQGSGTAFSIMNPFRVVHFIKYKG</sequence>
<comment type="caution">
    <text evidence="3">The sequence shown here is derived from an EMBL/GenBank/DDBJ whole genome shotgun (WGS) entry which is preliminary data.</text>
</comment>
<evidence type="ECO:0000256" key="1">
    <source>
        <dbReference type="SAM" id="MobiDB-lite"/>
    </source>
</evidence>
<dbReference type="RefSeq" id="WP_194310800.1">
    <property type="nucleotide sequence ID" value="NZ_JADHEC010000004.1"/>
</dbReference>
<accession>A0A930U612</accession>
<evidence type="ECO:0000313" key="4">
    <source>
        <dbReference type="Proteomes" id="UP000646211"/>
    </source>
</evidence>
<feature type="domain" description="Baseplate structural protein Gp10 C-terminal" evidence="2">
    <location>
        <begin position="161"/>
        <end position="255"/>
    </location>
</feature>
<dbReference type="Pfam" id="PF21939">
    <property type="entry name" value="Gp10_C"/>
    <property type="match status" value="1"/>
</dbReference>
<evidence type="ECO:0000259" key="2">
    <source>
        <dbReference type="Pfam" id="PF21939"/>
    </source>
</evidence>
<reference evidence="3" key="1">
    <citation type="submission" date="2020-11" db="EMBL/GenBank/DDBJ databases">
        <title>Genome of Flavobacterium soyangense.</title>
        <authorList>
            <person name="Liu Q."/>
            <person name="Xin Y.-H."/>
        </authorList>
    </citation>
    <scope>NUCLEOTIDE SEQUENCE</scope>
    <source>
        <strain evidence="3">CGMCC 1.13493</strain>
    </source>
</reference>
<dbReference type="EMBL" id="JADHEC010000004">
    <property type="protein sequence ID" value="MBF2707533.1"/>
    <property type="molecule type" value="Genomic_DNA"/>
</dbReference>
<dbReference type="SUPFAM" id="SSF88874">
    <property type="entry name" value="Receptor-binding domain of short tail fibre protein gp12"/>
    <property type="match status" value="1"/>
</dbReference>
<dbReference type="CDD" id="cd22641">
    <property type="entry name" value="C24-like"/>
    <property type="match status" value="1"/>
</dbReference>
<feature type="region of interest" description="Disordered" evidence="1">
    <location>
        <begin position="192"/>
        <end position="236"/>
    </location>
</feature>
<organism evidence="3 4">
    <name type="scientific">Flavobacterium soyangense</name>
    <dbReference type="NCBI Taxonomy" id="2023265"/>
    <lineage>
        <taxon>Bacteria</taxon>
        <taxon>Pseudomonadati</taxon>
        <taxon>Bacteroidota</taxon>
        <taxon>Flavobacteriia</taxon>
        <taxon>Flavobacteriales</taxon>
        <taxon>Flavobacteriaceae</taxon>
        <taxon>Flavobacterium</taxon>
    </lineage>
</organism>
<name>A0A930U612_9FLAO</name>
<proteinExistence type="predicted"/>
<dbReference type="AlphaFoldDB" id="A0A930U612"/>
<evidence type="ECO:0000313" key="3">
    <source>
        <dbReference type="EMBL" id="MBF2707533.1"/>
    </source>
</evidence>